<dbReference type="Pfam" id="PF01943">
    <property type="entry name" value="Polysacc_synt"/>
    <property type="match status" value="1"/>
</dbReference>
<feature type="transmembrane region" description="Helical" evidence="6">
    <location>
        <begin position="172"/>
        <end position="192"/>
    </location>
</feature>
<evidence type="ECO:0000256" key="1">
    <source>
        <dbReference type="ARBA" id="ARBA00004651"/>
    </source>
</evidence>
<feature type="transmembrane region" description="Helical" evidence="6">
    <location>
        <begin position="81"/>
        <end position="103"/>
    </location>
</feature>
<feature type="transmembrane region" description="Helical" evidence="6">
    <location>
        <begin position="251"/>
        <end position="272"/>
    </location>
</feature>
<name>A0ABY5IW08_9FLAO</name>
<keyword evidence="2" id="KW-1003">Cell membrane</keyword>
<feature type="transmembrane region" description="Helical" evidence="6">
    <location>
        <begin position="213"/>
        <end position="231"/>
    </location>
</feature>
<evidence type="ECO:0000313" key="8">
    <source>
        <dbReference type="Proteomes" id="UP001059844"/>
    </source>
</evidence>
<sequence length="406" mass="47430">MIKRLLQNKERFFLLLSQIVIAVIGLVTGKIIAIYFTPADFGLFNLQFAVYTFFMTLLVSPFIQYMKTVSKTLLPKLGYQFFLYLAILLMIVFYSALLIVFALNYGIDYYLFLILAIMIPSNLLFNLISDYFNIQNRLNLFSVSNLLKNLGGLLFLGVLFLINYKYSDGSSILWLVQVIGFLIGGLLFLPYYRFKFSNVYKVSFKRFFKKYSVYAWPLTILAFWSWMNNYFDRFAIEYYLDVKEVGIYNANYTVGSKFFILLNPFFLTLLIPNVYNKNTIQVRKAAINKYAKLYTLASIPVLLTIYLLKDFVGKLLLSESYQSGFYLIFWIALAYFFLTLVYLYETIFYAESKTKVILYSNIISAIFNVLLNVLLIPIYGLNGAFMATLIAFGIRFIVIQYYYRKL</sequence>
<feature type="transmembrane region" description="Helical" evidence="6">
    <location>
        <begin position="109"/>
        <end position="128"/>
    </location>
</feature>
<feature type="transmembrane region" description="Helical" evidence="6">
    <location>
        <begin position="356"/>
        <end position="378"/>
    </location>
</feature>
<evidence type="ECO:0000256" key="3">
    <source>
        <dbReference type="ARBA" id="ARBA00022692"/>
    </source>
</evidence>
<gene>
    <name evidence="7" type="ORF">NOX80_07395</name>
</gene>
<keyword evidence="8" id="KW-1185">Reference proteome</keyword>
<feature type="transmembrane region" description="Helical" evidence="6">
    <location>
        <begin position="149"/>
        <end position="166"/>
    </location>
</feature>
<evidence type="ECO:0000313" key="7">
    <source>
        <dbReference type="EMBL" id="UUC47018.1"/>
    </source>
</evidence>
<keyword evidence="5 6" id="KW-0472">Membrane</keyword>
<keyword evidence="3 6" id="KW-0812">Transmembrane</keyword>
<organism evidence="7 8">
    <name type="scientific">Flavobacterium cerinum</name>
    <dbReference type="NCBI Taxonomy" id="2502784"/>
    <lineage>
        <taxon>Bacteria</taxon>
        <taxon>Pseudomonadati</taxon>
        <taxon>Bacteroidota</taxon>
        <taxon>Flavobacteriia</taxon>
        <taxon>Flavobacteriales</taxon>
        <taxon>Flavobacteriaceae</taxon>
        <taxon>Flavobacterium</taxon>
    </lineage>
</organism>
<feature type="transmembrane region" description="Helical" evidence="6">
    <location>
        <begin position="48"/>
        <end position="69"/>
    </location>
</feature>
<evidence type="ECO:0000256" key="2">
    <source>
        <dbReference type="ARBA" id="ARBA00022475"/>
    </source>
</evidence>
<dbReference type="PANTHER" id="PTHR30250:SF11">
    <property type="entry name" value="O-ANTIGEN TRANSPORTER-RELATED"/>
    <property type="match status" value="1"/>
</dbReference>
<evidence type="ECO:0000256" key="5">
    <source>
        <dbReference type="ARBA" id="ARBA00023136"/>
    </source>
</evidence>
<keyword evidence="4 6" id="KW-1133">Transmembrane helix</keyword>
<dbReference type="InterPro" id="IPR050833">
    <property type="entry name" value="Poly_Biosynth_Transport"/>
</dbReference>
<feature type="transmembrane region" description="Helical" evidence="6">
    <location>
        <begin position="384"/>
        <end position="403"/>
    </location>
</feature>
<dbReference type="PANTHER" id="PTHR30250">
    <property type="entry name" value="PST FAMILY PREDICTED COLANIC ACID TRANSPORTER"/>
    <property type="match status" value="1"/>
</dbReference>
<accession>A0ABY5IW08</accession>
<evidence type="ECO:0000256" key="4">
    <source>
        <dbReference type="ARBA" id="ARBA00022989"/>
    </source>
</evidence>
<feature type="transmembrane region" description="Helical" evidence="6">
    <location>
        <begin position="293"/>
        <end position="312"/>
    </location>
</feature>
<dbReference type="Proteomes" id="UP001059844">
    <property type="component" value="Chromosome"/>
</dbReference>
<feature type="transmembrane region" description="Helical" evidence="6">
    <location>
        <begin position="12"/>
        <end position="36"/>
    </location>
</feature>
<evidence type="ECO:0000256" key="6">
    <source>
        <dbReference type="SAM" id="Phobius"/>
    </source>
</evidence>
<dbReference type="InterPro" id="IPR002797">
    <property type="entry name" value="Polysacc_synth"/>
</dbReference>
<comment type="subcellular location">
    <subcellularLocation>
        <location evidence="1">Cell membrane</location>
        <topology evidence="1">Multi-pass membrane protein</topology>
    </subcellularLocation>
</comment>
<proteinExistence type="predicted"/>
<dbReference type="RefSeq" id="WP_256552653.1">
    <property type="nucleotide sequence ID" value="NZ_CP101751.1"/>
</dbReference>
<feature type="transmembrane region" description="Helical" evidence="6">
    <location>
        <begin position="324"/>
        <end position="344"/>
    </location>
</feature>
<reference evidence="7" key="1">
    <citation type="submission" date="2022-07" db="EMBL/GenBank/DDBJ databases">
        <title>Isolation, identification, and degradation of a PFOSA degrading strain from sewage treatment plant.</title>
        <authorList>
            <person name="Zhang L."/>
            <person name="Huo Y."/>
        </authorList>
    </citation>
    <scope>NUCLEOTIDE SEQUENCE</scope>
    <source>
        <strain evidence="7">C1</strain>
    </source>
</reference>
<protein>
    <submittedName>
        <fullName evidence="7">Oligosaccharide flippase family protein</fullName>
    </submittedName>
</protein>
<dbReference type="EMBL" id="CP101751">
    <property type="protein sequence ID" value="UUC47018.1"/>
    <property type="molecule type" value="Genomic_DNA"/>
</dbReference>